<accession>M5G3W7</accession>
<evidence type="ECO:0000313" key="2">
    <source>
        <dbReference type="EMBL" id="EJT98457.1"/>
    </source>
</evidence>
<dbReference type="AlphaFoldDB" id="M5G3W7"/>
<protein>
    <submittedName>
        <fullName evidence="2">Uncharacterized protein</fullName>
    </submittedName>
</protein>
<feature type="signal peptide" evidence="1">
    <location>
        <begin position="1"/>
        <end position="22"/>
    </location>
</feature>
<sequence>MVRGAWSLKNLVMAWAARPAVGDGGSGTLSRSVAWFGRHREIGKGKMKGVSQEGVGRSHDINIPPIPHPLPPLLVLIPPLKGILHPLSSPALKLGLRLGLPLV</sequence>
<keyword evidence="1" id="KW-0732">Signal</keyword>
<dbReference type="HOGENOM" id="CLU_2263637_0_0_1"/>
<evidence type="ECO:0000256" key="1">
    <source>
        <dbReference type="SAM" id="SignalP"/>
    </source>
</evidence>
<feature type="chain" id="PRO_5004067501" evidence="1">
    <location>
        <begin position="23"/>
        <end position="103"/>
    </location>
</feature>
<dbReference type="Proteomes" id="UP000030653">
    <property type="component" value="Unassembled WGS sequence"/>
</dbReference>
<proteinExistence type="predicted"/>
<keyword evidence="3" id="KW-1185">Reference proteome</keyword>
<dbReference type="GeneID" id="63688766"/>
<name>M5G3W7_DACPD</name>
<gene>
    <name evidence="2" type="ORF">DACRYDRAFT_24507</name>
</gene>
<evidence type="ECO:0000313" key="3">
    <source>
        <dbReference type="Proteomes" id="UP000030653"/>
    </source>
</evidence>
<organism evidence="2 3">
    <name type="scientific">Dacryopinax primogenitus (strain DJM 731)</name>
    <name type="common">Brown rot fungus</name>
    <dbReference type="NCBI Taxonomy" id="1858805"/>
    <lineage>
        <taxon>Eukaryota</taxon>
        <taxon>Fungi</taxon>
        <taxon>Dikarya</taxon>
        <taxon>Basidiomycota</taxon>
        <taxon>Agaricomycotina</taxon>
        <taxon>Dacrymycetes</taxon>
        <taxon>Dacrymycetales</taxon>
        <taxon>Dacrymycetaceae</taxon>
        <taxon>Dacryopinax</taxon>
    </lineage>
</organism>
<dbReference type="EMBL" id="JH795873">
    <property type="protein sequence ID" value="EJT98457.1"/>
    <property type="molecule type" value="Genomic_DNA"/>
</dbReference>
<reference evidence="2 3" key="1">
    <citation type="journal article" date="2012" name="Science">
        <title>The Paleozoic origin of enzymatic lignin decomposition reconstructed from 31 fungal genomes.</title>
        <authorList>
            <person name="Floudas D."/>
            <person name="Binder M."/>
            <person name="Riley R."/>
            <person name="Barry K."/>
            <person name="Blanchette R.A."/>
            <person name="Henrissat B."/>
            <person name="Martinez A.T."/>
            <person name="Otillar R."/>
            <person name="Spatafora J.W."/>
            <person name="Yadav J.S."/>
            <person name="Aerts A."/>
            <person name="Benoit I."/>
            <person name="Boyd A."/>
            <person name="Carlson A."/>
            <person name="Copeland A."/>
            <person name="Coutinho P.M."/>
            <person name="de Vries R.P."/>
            <person name="Ferreira P."/>
            <person name="Findley K."/>
            <person name="Foster B."/>
            <person name="Gaskell J."/>
            <person name="Glotzer D."/>
            <person name="Gorecki P."/>
            <person name="Heitman J."/>
            <person name="Hesse C."/>
            <person name="Hori C."/>
            <person name="Igarashi K."/>
            <person name="Jurgens J.A."/>
            <person name="Kallen N."/>
            <person name="Kersten P."/>
            <person name="Kohler A."/>
            <person name="Kuees U."/>
            <person name="Kumar T.K.A."/>
            <person name="Kuo A."/>
            <person name="LaButti K."/>
            <person name="Larrondo L.F."/>
            <person name="Lindquist E."/>
            <person name="Ling A."/>
            <person name="Lombard V."/>
            <person name="Lucas S."/>
            <person name="Lundell T."/>
            <person name="Martin R."/>
            <person name="McLaughlin D.J."/>
            <person name="Morgenstern I."/>
            <person name="Morin E."/>
            <person name="Murat C."/>
            <person name="Nagy L.G."/>
            <person name="Nolan M."/>
            <person name="Ohm R.A."/>
            <person name="Patyshakuliyeva A."/>
            <person name="Rokas A."/>
            <person name="Ruiz-Duenas F.J."/>
            <person name="Sabat G."/>
            <person name="Salamov A."/>
            <person name="Samejima M."/>
            <person name="Schmutz J."/>
            <person name="Slot J.C."/>
            <person name="St John F."/>
            <person name="Stenlid J."/>
            <person name="Sun H."/>
            <person name="Sun S."/>
            <person name="Syed K."/>
            <person name="Tsang A."/>
            <person name="Wiebenga A."/>
            <person name="Young D."/>
            <person name="Pisabarro A."/>
            <person name="Eastwood D.C."/>
            <person name="Martin F."/>
            <person name="Cullen D."/>
            <person name="Grigoriev I.V."/>
            <person name="Hibbett D.S."/>
        </authorList>
    </citation>
    <scope>NUCLEOTIDE SEQUENCE [LARGE SCALE GENOMIC DNA]</scope>
    <source>
        <strain evidence="2 3">DJM-731 SS1</strain>
    </source>
</reference>
<dbReference type="RefSeq" id="XP_040625355.1">
    <property type="nucleotide sequence ID" value="XM_040773704.1"/>
</dbReference>